<name>A0AAW4N6V8_9BACT</name>
<organism evidence="1 2">
    <name type="scientific">Segatella copri</name>
    <dbReference type="NCBI Taxonomy" id="165179"/>
    <lineage>
        <taxon>Bacteria</taxon>
        <taxon>Pseudomonadati</taxon>
        <taxon>Bacteroidota</taxon>
        <taxon>Bacteroidia</taxon>
        <taxon>Bacteroidales</taxon>
        <taxon>Prevotellaceae</taxon>
        <taxon>Segatella</taxon>
    </lineage>
</organism>
<comment type="caution">
    <text evidence="1">The sequence shown here is derived from an EMBL/GenBank/DDBJ whole genome shotgun (WGS) entry which is preliminary data.</text>
</comment>
<dbReference type="Proteomes" id="UP001196316">
    <property type="component" value="Unassembled WGS sequence"/>
</dbReference>
<protein>
    <submittedName>
        <fullName evidence="1">Uncharacterized protein</fullName>
    </submittedName>
</protein>
<evidence type="ECO:0000313" key="1">
    <source>
        <dbReference type="EMBL" id="MBV3408421.1"/>
    </source>
</evidence>
<dbReference type="EMBL" id="JAHOEP010000020">
    <property type="protein sequence ID" value="MBV3408421.1"/>
    <property type="molecule type" value="Genomic_DNA"/>
</dbReference>
<gene>
    <name evidence="1" type="ORF">KSW80_08435</name>
</gene>
<dbReference type="RefSeq" id="WP_194257009.1">
    <property type="nucleotide sequence ID" value="NZ_JAHOEP010000020.1"/>
</dbReference>
<dbReference type="AlphaFoldDB" id="A0AAW4N6V8"/>
<sequence length="58" mass="6988">MTCLFSKRPNYIKLEEMATESVLKAFCKALKIKLVKERFPLRDLNDAWEYLHNYTMDM</sequence>
<evidence type="ECO:0000313" key="2">
    <source>
        <dbReference type="Proteomes" id="UP001196316"/>
    </source>
</evidence>
<accession>A0AAW4N6V8</accession>
<proteinExistence type="predicted"/>
<reference evidence="1" key="1">
    <citation type="submission" date="2021-06" db="EMBL/GenBank/DDBJ databases">
        <title>Collection of gut derived symbiotic bacterial strains cultured from healthy donors.</title>
        <authorList>
            <person name="Lin H."/>
            <person name="Littmann E."/>
            <person name="Pamer E.G."/>
        </authorList>
    </citation>
    <scope>NUCLEOTIDE SEQUENCE</scope>
    <source>
        <strain evidence="1">MSK.21.60</strain>
    </source>
</reference>